<feature type="domain" description="PX" evidence="5">
    <location>
        <begin position="143"/>
        <end position="270"/>
    </location>
</feature>
<keyword evidence="7" id="KW-1185">Reference proteome</keyword>
<evidence type="ECO:0000259" key="5">
    <source>
        <dbReference type="PROSITE" id="PS50195"/>
    </source>
</evidence>
<protein>
    <recommendedName>
        <fullName evidence="8">Phox-like protein</fullName>
    </recommendedName>
</protein>
<dbReference type="InterPro" id="IPR051228">
    <property type="entry name" value="NADPH_Oxidase/PX-Domain"/>
</dbReference>
<dbReference type="GO" id="GO:0035091">
    <property type="term" value="F:phosphatidylinositol binding"/>
    <property type="evidence" value="ECO:0007669"/>
    <property type="project" value="InterPro"/>
</dbReference>
<organism evidence="6 7">
    <name type="scientific">Neocallimastix californiae</name>
    <dbReference type="NCBI Taxonomy" id="1754190"/>
    <lineage>
        <taxon>Eukaryota</taxon>
        <taxon>Fungi</taxon>
        <taxon>Fungi incertae sedis</taxon>
        <taxon>Chytridiomycota</taxon>
        <taxon>Chytridiomycota incertae sedis</taxon>
        <taxon>Neocallimastigomycetes</taxon>
        <taxon>Neocallimastigales</taxon>
        <taxon>Neocallimastigaceae</taxon>
        <taxon>Neocallimastix</taxon>
    </lineage>
</organism>
<sequence length="376" mass="44131">MNSINSITAKNGIGGGINGMNGMNNIDERIFKIPPKKVIKTNQTYKAQYSQEISFKKGDFFYVIDEDDLYYYIINPAEKISGLVPKIFCDALDKSVKRKTQYADYTYNSLNRGKYRAEYNNNPQKDKFDSNGNKYTINNSDVPKKDAFSAKVVHCGPVENDRFLITIEVTYPSLNKKLIIKRLYDDFFAMQSILLKLFPKEAGRVERYERIIPFVPPAPNKVMSNFNNKNHIGKYREELNSYIKEITRMPYRIQSSFPVKRFFVLRADDTETELSLSRSESVDSYDDGDDFLDLLSDYEETYLPLKIVFEHRPYRMEISDKITFDQLWIKIEDYLDLDIVDVYFKDEEGYEIPLLNDIDLGNFIRTRKYHLLLYVE</sequence>
<proteinExistence type="predicted"/>
<dbReference type="SMART" id="SM00326">
    <property type="entry name" value="SH3"/>
    <property type="match status" value="1"/>
</dbReference>
<evidence type="ECO:0000313" key="7">
    <source>
        <dbReference type="Proteomes" id="UP000193920"/>
    </source>
</evidence>
<keyword evidence="2" id="KW-0677">Repeat</keyword>
<dbReference type="OrthoDB" id="548867at2759"/>
<evidence type="ECO:0000256" key="1">
    <source>
        <dbReference type="ARBA" id="ARBA00022443"/>
    </source>
</evidence>
<dbReference type="InterPro" id="IPR036028">
    <property type="entry name" value="SH3-like_dom_sf"/>
</dbReference>
<dbReference type="PROSITE" id="PS50195">
    <property type="entry name" value="PX"/>
    <property type="match status" value="1"/>
</dbReference>
<dbReference type="InterPro" id="IPR001452">
    <property type="entry name" value="SH3_domain"/>
</dbReference>
<dbReference type="EMBL" id="MCOG01000024">
    <property type="protein sequence ID" value="ORY75842.1"/>
    <property type="molecule type" value="Genomic_DNA"/>
</dbReference>
<dbReference type="PANTHER" id="PTHR15706">
    <property type="entry name" value="SH3 MULTIPLE DOMAIN"/>
    <property type="match status" value="1"/>
</dbReference>
<dbReference type="Gene3D" id="3.30.1520.10">
    <property type="entry name" value="Phox-like domain"/>
    <property type="match status" value="1"/>
</dbReference>
<evidence type="ECO:0000256" key="2">
    <source>
        <dbReference type="ARBA" id="ARBA00022737"/>
    </source>
</evidence>
<evidence type="ECO:0008006" key="8">
    <source>
        <dbReference type="Google" id="ProtNLM"/>
    </source>
</evidence>
<reference evidence="6 7" key="1">
    <citation type="submission" date="2016-08" db="EMBL/GenBank/DDBJ databases">
        <title>A Parts List for Fungal Cellulosomes Revealed by Comparative Genomics.</title>
        <authorList>
            <consortium name="DOE Joint Genome Institute"/>
            <person name="Haitjema C.H."/>
            <person name="Gilmore S.P."/>
            <person name="Henske J.K."/>
            <person name="Solomon K.V."/>
            <person name="De Groot R."/>
            <person name="Kuo A."/>
            <person name="Mondo S.J."/>
            <person name="Salamov A.A."/>
            <person name="Labutti K."/>
            <person name="Zhao Z."/>
            <person name="Chiniquy J."/>
            <person name="Barry K."/>
            <person name="Brewer H.M."/>
            <person name="Purvine S.O."/>
            <person name="Wright A.T."/>
            <person name="Boxma B."/>
            <person name="Van Alen T."/>
            <person name="Hackstein J.H."/>
            <person name="Baker S.E."/>
            <person name="Grigoriev I.V."/>
            <person name="O'Malley M.A."/>
        </authorList>
    </citation>
    <scope>NUCLEOTIDE SEQUENCE [LARGE SCALE GENOMIC DNA]</scope>
    <source>
        <strain evidence="6 7">G1</strain>
    </source>
</reference>
<comment type="caution">
    <text evidence="6">The sequence shown here is derived from an EMBL/GenBank/DDBJ whole genome shotgun (WGS) entry which is preliminary data.</text>
</comment>
<dbReference type="SUPFAM" id="SSF64268">
    <property type="entry name" value="PX domain"/>
    <property type="match status" value="1"/>
</dbReference>
<dbReference type="Proteomes" id="UP000193920">
    <property type="component" value="Unassembled WGS sequence"/>
</dbReference>
<dbReference type="PANTHER" id="PTHR15706:SF2">
    <property type="entry name" value="SH3 AND PX DOMAIN-CONTAINING PROTEIN 2A"/>
    <property type="match status" value="1"/>
</dbReference>
<dbReference type="STRING" id="1754190.A0A1Y2EW65"/>
<feature type="domain" description="SH3" evidence="4">
    <location>
        <begin position="34"/>
        <end position="94"/>
    </location>
</feature>
<dbReference type="PROSITE" id="PS50002">
    <property type="entry name" value="SH3"/>
    <property type="match status" value="1"/>
</dbReference>
<evidence type="ECO:0000259" key="4">
    <source>
        <dbReference type="PROSITE" id="PS50002"/>
    </source>
</evidence>
<gene>
    <name evidence="6" type="ORF">LY90DRAFT_665715</name>
</gene>
<dbReference type="SMART" id="SM00312">
    <property type="entry name" value="PX"/>
    <property type="match status" value="1"/>
</dbReference>
<evidence type="ECO:0000256" key="3">
    <source>
        <dbReference type="PROSITE-ProRule" id="PRU00192"/>
    </source>
</evidence>
<keyword evidence="1 3" id="KW-0728">SH3 domain</keyword>
<dbReference type="Pfam" id="PF00787">
    <property type="entry name" value="PX"/>
    <property type="match status" value="1"/>
</dbReference>
<dbReference type="SUPFAM" id="SSF54277">
    <property type="entry name" value="CAD &amp; PB1 domains"/>
    <property type="match status" value="1"/>
</dbReference>
<name>A0A1Y2EW65_9FUNG</name>
<dbReference type="InterPro" id="IPR036871">
    <property type="entry name" value="PX_dom_sf"/>
</dbReference>
<dbReference type="InterPro" id="IPR001683">
    <property type="entry name" value="PX_dom"/>
</dbReference>
<dbReference type="AlphaFoldDB" id="A0A1Y2EW65"/>
<evidence type="ECO:0000313" key="6">
    <source>
        <dbReference type="EMBL" id="ORY75842.1"/>
    </source>
</evidence>
<dbReference type="SUPFAM" id="SSF50044">
    <property type="entry name" value="SH3-domain"/>
    <property type="match status" value="1"/>
</dbReference>
<dbReference type="Gene3D" id="2.30.30.40">
    <property type="entry name" value="SH3 Domains"/>
    <property type="match status" value="1"/>
</dbReference>
<dbReference type="Pfam" id="PF07653">
    <property type="entry name" value="SH3_2"/>
    <property type="match status" value="1"/>
</dbReference>
<accession>A0A1Y2EW65</accession>